<feature type="region of interest" description="Disordered" evidence="2">
    <location>
        <begin position="1"/>
        <end position="36"/>
    </location>
</feature>
<feature type="coiled-coil region" evidence="1">
    <location>
        <begin position="264"/>
        <end position="357"/>
    </location>
</feature>
<reference evidence="3 4" key="1">
    <citation type="journal article" date="2014" name="Front. Microbiol.">
        <title>Population and genomic analysis of the genus Halorubrum.</title>
        <authorList>
            <person name="Fullmer M.S."/>
            <person name="Soucy S.M."/>
            <person name="Swithers K.S."/>
            <person name="Makkay A.M."/>
            <person name="Wheeler R."/>
            <person name="Ventosa A."/>
            <person name="Gogarten J.P."/>
            <person name="Papke R.T."/>
        </authorList>
    </citation>
    <scope>NUCLEOTIDE SEQUENCE [LARGE SCALE GENOMIC DNA]</scope>
    <source>
        <strain evidence="3 4">Ec15</strain>
    </source>
</reference>
<dbReference type="EMBL" id="NHPD01000041">
    <property type="protein sequence ID" value="OYR73412.1"/>
    <property type="molecule type" value="Genomic_DNA"/>
</dbReference>
<evidence type="ECO:0000313" key="3">
    <source>
        <dbReference type="EMBL" id="OYR73412.1"/>
    </source>
</evidence>
<organism evidence="3 4">
    <name type="scientific">Halorubrum ezzemoulense</name>
    <name type="common">Halorubrum chaoviator</name>
    <dbReference type="NCBI Taxonomy" id="337243"/>
    <lineage>
        <taxon>Archaea</taxon>
        <taxon>Methanobacteriati</taxon>
        <taxon>Methanobacteriota</taxon>
        <taxon>Stenosarchaea group</taxon>
        <taxon>Halobacteria</taxon>
        <taxon>Halobacteriales</taxon>
        <taxon>Haloferacaceae</taxon>
        <taxon>Halorubrum</taxon>
    </lineage>
</organism>
<proteinExistence type="predicted"/>
<accession>A0A256JYG6</accession>
<dbReference type="Proteomes" id="UP000216925">
    <property type="component" value="Unassembled WGS sequence"/>
</dbReference>
<protein>
    <recommendedName>
        <fullName evidence="5">Chromosome segregation protein SMC</fullName>
    </recommendedName>
</protein>
<dbReference type="AlphaFoldDB" id="A0A256JYG6"/>
<evidence type="ECO:0000313" key="4">
    <source>
        <dbReference type="Proteomes" id="UP000216925"/>
    </source>
</evidence>
<keyword evidence="1" id="KW-0175">Coiled coil</keyword>
<dbReference type="InterPro" id="IPR027417">
    <property type="entry name" value="P-loop_NTPase"/>
</dbReference>
<dbReference type="Gene3D" id="3.40.50.300">
    <property type="entry name" value="P-loop containing nucleotide triphosphate hydrolases"/>
    <property type="match status" value="2"/>
</dbReference>
<name>A0A256JYG6_HALEZ</name>
<evidence type="ECO:0000256" key="2">
    <source>
        <dbReference type="SAM" id="MobiDB-lite"/>
    </source>
</evidence>
<evidence type="ECO:0000256" key="1">
    <source>
        <dbReference type="SAM" id="Coils"/>
    </source>
</evidence>
<feature type="compositionally biased region" description="Acidic residues" evidence="2">
    <location>
        <begin position="18"/>
        <end position="28"/>
    </location>
</feature>
<feature type="coiled-coil region" evidence="1">
    <location>
        <begin position="116"/>
        <end position="205"/>
    </location>
</feature>
<sequence length="552" mass="64642">MEEKQGYTGYDEPNIVENPDEDSEGEDGVSERQTQSEVDDLLGISPLYEEGVDRFNAFSLFTVIDGDLTRFYGSDDTADIIEFLFGIRLTKLRRAVEKAISETKLDDTEENAWSKRHEFKSKAEELAEKVDGLLNQREQVESELLELQSDREELVQLLENKDEINDYLNTKIKIKDEITDLQSREEKVEERFKNVKQEISKLESEAVTEDIAPALQEMQQYLAIPNHCPVCTSDISSDRKENFHAENACPLCGEHVPPERRATVSEVDQQGEILEQEKRQQELEELDHRRREIKGELEHLREEISRKRDRLTKIEEEQKQSSYQEYKQRKENLDEKIAKLESEHDYLREQIVSKRERLHETAIEHLRWEQILREAQELERKKSALKKFQSIIDDERKSARDNLKADIRKRMESFLDRFEEGTFEHANGVRMADGRSYSFTIDSRLGTNHNPSLLDEANAELTLHMLLFHTAILSLLQERMDTIPFRVFLIDSPYGNGQDSENIRDITNFLKEIPQILTEFQVIGTMAEPTFDHWRKLEDTYLLTAIEEHMDS</sequence>
<gene>
    <name evidence="3" type="ORF">DJ76_10130</name>
</gene>
<evidence type="ECO:0008006" key="5">
    <source>
        <dbReference type="Google" id="ProtNLM"/>
    </source>
</evidence>
<comment type="caution">
    <text evidence="3">The sequence shown here is derived from an EMBL/GenBank/DDBJ whole genome shotgun (WGS) entry which is preliminary data.</text>
</comment>